<accession>A0A1X7JT63</accession>
<evidence type="ECO:0000313" key="3">
    <source>
        <dbReference type="EMBL" id="SMG30839.1"/>
    </source>
</evidence>
<evidence type="ECO:0000256" key="2">
    <source>
        <dbReference type="SAM" id="Phobius"/>
    </source>
</evidence>
<keyword evidence="4" id="KW-1185">Reference proteome</keyword>
<organism evidence="3 4">
    <name type="scientific">Corynebacterium pollutisoli</name>
    <dbReference type="NCBI Taxonomy" id="1610489"/>
    <lineage>
        <taxon>Bacteria</taxon>
        <taxon>Bacillati</taxon>
        <taxon>Actinomycetota</taxon>
        <taxon>Actinomycetes</taxon>
        <taxon>Mycobacteriales</taxon>
        <taxon>Corynebacteriaceae</taxon>
        <taxon>Corynebacterium</taxon>
    </lineage>
</organism>
<keyword evidence="2" id="KW-0472">Membrane</keyword>
<dbReference type="EMBL" id="FXAR01000006">
    <property type="protein sequence ID" value="SMG30839.1"/>
    <property type="molecule type" value="Genomic_DNA"/>
</dbReference>
<keyword evidence="2" id="KW-0812">Transmembrane</keyword>
<dbReference type="AlphaFoldDB" id="A0A1X7JT63"/>
<sequence length="176" mass="18665">MNVGRDYIVEYKAGQFQHGSLVLRFPDDPSDAQIRAALVDHGLPAKALQEVRARPLGSGRSRPAEWSAPEEPAPALVTRSSTGASRRGGGWVLIPVIIGLFGLGMMRAEPATEFGREAGLTAVGDSWGHCTMLLDAERSRDDSGIIGSQFSTLPTAFLISPANAAFMVACLGESVE</sequence>
<keyword evidence="2" id="KW-1133">Transmembrane helix</keyword>
<proteinExistence type="predicted"/>
<feature type="region of interest" description="Disordered" evidence="1">
    <location>
        <begin position="54"/>
        <end position="81"/>
    </location>
</feature>
<name>A0A1X7JT63_9CORY</name>
<feature type="transmembrane region" description="Helical" evidence="2">
    <location>
        <begin position="88"/>
        <end position="106"/>
    </location>
</feature>
<dbReference type="RefSeq" id="WP_085549977.1">
    <property type="nucleotide sequence ID" value="NZ_FXAR01000006.1"/>
</dbReference>
<evidence type="ECO:0000256" key="1">
    <source>
        <dbReference type="SAM" id="MobiDB-lite"/>
    </source>
</evidence>
<evidence type="ECO:0000313" key="4">
    <source>
        <dbReference type="Proteomes" id="UP000193309"/>
    </source>
</evidence>
<protein>
    <submittedName>
        <fullName evidence="3">Uncharacterized protein</fullName>
    </submittedName>
</protein>
<dbReference type="Proteomes" id="UP000193309">
    <property type="component" value="Unassembled WGS sequence"/>
</dbReference>
<feature type="compositionally biased region" description="Low complexity" evidence="1">
    <location>
        <begin position="64"/>
        <end position="81"/>
    </location>
</feature>
<dbReference type="OrthoDB" id="4408003at2"/>
<reference evidence="4" key="1">
    <citation type="submission" date="2017-04" db="EMBL/GenBank/DDBJ databases">
        <authorList>
            <person name="Varghese N."/>
            <person name="Submissions S."/>
        </authorList>
    </citation>
    <scope>NUCLEOTIDE SEQUENCE [LARGE SCALE GENOMIC DNA]</scope>
    <source>
        <strain evidence="4">VDS</strain>
    </source>
</reference>
<gene>
    <name evidence="3" type="ORF">SAMN06295981_1880</name>
</gene>